<dbReference type="AlphaFoldDB" id="A0AAU9V3F2"/>
<evidence type="ECO:0000256" key="3">
    <source>
        <dbReference type="ARBA" id="ARBA00022438"/>
    </source>
</evidence>
<dbReference type="PANTHER" id="PTHR11533">
    <property type="entry name" value="PROTEASE M1 ZINC METALLOPROTEASE"/>
    <property type="match status" value="1"/>
</dbReference>
<dbReference type="GO" id="GO:0043171">
    <property type="term" value="P:peptide catabolic process"/>
    <property type="evidence" value="ECO:0007669"/>
    <property type="project" value="TreeGrafter"/>
</dbReference>
<dbReference type="CDD" id="cd09601">
    <property type="entry name" value="M1_APN-Q_like"/>
    <property type="match status" value="1"/>
</dbReference>
<evidence type="ECO:0000256" key="1">
    <source>
        <dbReference type="ARBA" id="ARBA00004609"/>
    </source>
</evidence>
<dbReference type="EC" id="3.4.11.-" evidence="18"/>
<evidence type="ECO:0000256" key="4">
    <source>
        <dbReference type="ARBA" id="ARBA00022475"/>
    </source>
</evidence>
<name>A0AAU9V3F2_EUPED</name>
<gene>
    <name evidence="23" type="ORF">EEDITHA_LOCUS20079</name>
</gene>
<keyword evidence="9 18" id="KW-0378">Hydrolase</keyword>
<feature type="signal peptide" evidence="19">
    <location>
        <begin position="1"/>
        <end position="15"/>
    </location>
</feature>
<keyword evidence="3 18" id="KW-0031">Aminopeptidase</keyword>
<feature type="domain" description="Peptidase M1 membrane alanine aminopeptidase" evidence="20">
    <location>
        <begin position="270"/>
        <end position="504"/>
    </location>
</feature>
<comment type="similarity">
    <text evidence="2 18">Belongs to the peptidase M1 family.</text>
</comment>
<evidence type="ECO:0000259" key="20">
    <source>
        <dbReference type="Pfam" id="PF01433"/>
    </source>
</evidence>
<dbReference type="InterPro" id="IPR042097">
    <property type="entry name" value="Aminopeptidase_N-like_N_sf"/>
</dbReference>
<evidence type="ECO:0000313" key="24">
    <source>
        <dbReference type="Proteomes" id="UP001153954"/>
    </source>
</evidence>
<evidence type="ECO:0000256" key="12">
    <source>
        <dbReference type="ARBA" id="ARBA00023136"/>
    </source>
</evidence>
<keyword evidence="11 18" id="KW-0482">Metalloprotease</keyword>
<evidence type="ECO:0000259" key="21">
    <source>
        <dbReference type="Pfam" id="PF11838"/>
    </source>
</evidence>
<feature type="domain" description="ERAP1-like C-terminal" evidence="21">
    <location>
        <begin position="580"/>
        <end position="882"/>
    </location>
</feature>
<dbReference type="InterPro" id="IPR001930">
    <property type="entry name" value="Peptidase_M1"/>
</dbReference>
<keyword evidence="14" id="KW-0449">Lipoprotein</keyword>
<feature type="site" description="Transition state stabilizer" evidence="17">
    <location>
        <position position="434"/>
    </location>
</feature>
<dbReference type="EMBL" id="CAKOGL010000028">
    <property type="protein sequence ID" value="CAH2105879.1"/>
    <property type="molecule type" value="Genomic_DNA"/>
</dbReference>
<feature type="domain" description="Aminopeptidase N-like N-terminal" evidence="22">
    <location>
        <begin position="46"/>
        <end position="234"/>
    </location>
</feature>
<keyword evidence="24" id="KW-1185">Reference proteome</keyword>
<dbReference type="PANTHER" id="PTHR11533:SF301">
    <property type="entry name" value="AMINOPEPTIDASE"/>
    <property type="match status" value="1"/>
</dbReference>
<proteinExistence type="inferred from homology"/>
<dbReference type="SUPFAM" id="SSF55486">
    <property type="entry name" value="Metalloproteases ('zincins'), catalytic domain"/>
    <property type="match status" value="1"/>
</dbReference>
<dbReference type="Pfam" id="PF11838">
    <property type="entry name" value="ERAP1_C"/>
    <property type="match status" value="1"/>
</dbReference>
<dbReference type="GO" id="GO:0070006">
    <property type="term" value="F:metalloaminopeptidase activity"/>
    <property type="evidence" value="ECO:0007669"/>
    <property type="project" value="TreeGrafter"/>
</dbReference>
<keyword evidence="6 18" id="KW-0645">Protease</keyword>
<dbReference type="InterPro" id="IPR027268">
    <property type="entry name" value="Peptidase_M4/M1_CTD_sf"/>
</dbReference>
<dbReference type="FunFam" id="1.10.390.10:FF:000013">
    <property type="entry name" value="Aminopeptidase N"/>
    <property type="match status" value="1"/>
</dbReference>
<keyword evidence="4" id="KW-1003">Cell membrane</keyword>
<comment type="cofactor">
    <cofactor evidence="16 18">
        <name>Zn(2+)</name>
        <dbReference type="ChEBI" id="CHEBI:29105"/>
    </cofactor>
    <text evidence="16 18">Binds 1 zinc ion per subunit.</text>
</comment>
<dbReference type="Gene3D" id="1.10.390.10">
    <property type="entry name" value="Neutral Protease Domain 2"/>
    <property type="match status" value="1"/>
</dbReference>
<organism evidence="23 24">
    <name type="scientific">Euphydryas editha</name>
    <name type="common">Edith's checkerspot</name>
    <dbReference type="NCBI Taxonomy" id="104508"/>
    <lineage>
        <taxon>Eukaryota</taxon>
        <taxon>Metazoa</taxon>
        <taxon>Ecdysozoa</taxon>
        <taxon>Arthropoda</taxon>
        <taxon>Hexapoda</taxon>
        <taxon>Insecta</taxon>
        <taxon>Pterygota</taxon>
        <taxon>Neoptera</taxon>
        <taxon>Endopterygota</taxon>
        <taxon>Lepidoptera</taxon>
        <taxon>Glossata</taxon>
        <taxon>Ditrysia</taxon>
        <taxon>Papilionoidea</taxon>
        <taxon>Nymphalidae</taxon>
        <taxon>Nymphalinae</taxon>
        <taxon>Euphydryas</taxon>
    </lineage>
</organism>
<dbReference type="GO" id="GO:0005737">
    <property type="term" value="C:cytoplasm"/>
    <property type="evidence" value="ECO:0007669"/>
    <property type="project" value="TreeGrafter"/>
</dbReference>
<evidence type="ECO:0000256" key="7">
    <source>
        <dbReference type="ARBA" id="ARBA00022723"/>
    </source>
</evidence>
<feature type="binding site" evidence="16">
    <location>
        <position position="370"/>
    </location>
    <ligand>
        <name>Zn(2+)</name>
        <dbReference type="ChEBI" id="CHEBI:29105"/>
        <note>catalytic</note>
    </ligand>
</feature>
<evidence type="ECO:0000256" key="18">
    <source>
        <dbReference type="RuleBase" id="RU364040"/>
    </source>
</evidence>
<dbReference type="PRINTS" id="PR00756">
    <property type="entry name" value="ALADIPTASE"/>
</dbReference>
<feature type="chain" id="PRO_5043942160" description="Aminopeptidase" evidence="19">
    <location>
        <begin position="16"/>
        <end position="948"/>
    </location>
</feature>
<keyword evidence="7 16" id="KW-0479">Metal-binding</keyword>
<evidence type="ECO:0000256" key="6">
    <source>
        <dbReference type="ARBA" id="ARBA00022670"/>
    </source>
</evidence>
<dbReference type="Gene3D" id="2.60.40.1910">
    <property type="match status" value="1"/>
</dbReference>
<dbReference type="InterPro" id="IPR050344">
    <property type="entry name" value="Peptidase_M1_aminopeptidases"/>
</dbReference>
<comment type="subcellular location">
    <subcellularLocation>
        <location evidence="1">Cell membrane</location>
        <topology evidence="1">Lipid-anchor</topology>
        <topology evidence="1">GPI-anchor</topology>
    </subcellularLocation>
</comment>
<keyword evidence="8 19" id="KW-0732">Signal</keyword>
<dbReference type="Gene3D" id="1.25.50.20">
    <property type="match status" value="1"/>
</dbReference>
<reference evidence="23" key="1">
    <citation type="submission" date="2022-03" db="EMBL/GenBank/DDBJ databases">
        <authorList>
            <person name="Tunstrom K."/>
        </authorList>
    </citation>
    <scope>NUCLEOTIDE SEQUENCE</scope>
</reference>
<evidence type="ECO:0000256" key="14">
    <source>
        <dbReference type="ARBA" id="ARBA00023288"/>
    </source>
</evidence>
<dbReference type="GO" id="GO:0008270">
    <property type="term" value="F:zinc ion binding"/>
    <property type="evidence" value="ECO:0007669"/>
    <property type="project" value="UniProtKB-UniRule"/>
</dbReference>
<accession>A0AAU9V3F2</accession>
<dbReference type="FunFam" id="2.60.40.1910:FF:000008">
    <property type="entry name" value="Aminopeptidase"/>
    <property type="match status" value="1"/>
</dbReference>
<dbReference type="InterPro" id="IPR024571">
    <property type="entry name" value="ERAP1-like_C_dom"/>
</dbReference>
<evidence type="ECO:0000256" key="9">
    <source>
        <dbReference type="ARBA" id="ARBA00022801"/>
    </source>
</evidence>
<evidence type="ECO:0000256" key="8">
    <source>
        <dbReference type="ARBA" id="ARBA00022729"/>
    </source>
</evidence>
<evidence type="ECO:0000259" key="22">
    <source>
        <dbReference type="Pfam" id="PF17900"/>
    </source>
</evidence>
<evidence type="ECO:0000256" key="2">
    <source>
        <dbReference type="ARBA" id="ARBA00010136"/>
    </source>
</evidence>
<dbReference type="GO" id="GO:0005886">
    <property type="term" value="C:plasma membrane"/>
    <property type="evidence" value="ECO:0007669"/>
    <property type="project" value="UniProtKB-SubCell"/>
</dbReference>
<dbReference type="Pfam" id="PF01433">
    <property type="entry name" value="Peptidase_M1"/>
    <property type="match status" value="1"/>
</dbReference>
<keyword evidence="10 16" id="KW-0862">Zinc</keyword>
<evidence type="ECO:0000256" key="11">
    <source>
        <dbReference type="ARBA" id="ARBA00023049"/>
    </source>
</evidence>
<keyword evidence="12" id="KW-0472">Membrane</keyword>
<evidence type="ECO:0000256" key="17">
    <source>
        <dbReference type="PIRSR" id="PIRSR634016-4"/>
    </source>
</evidence>
<feature type="binding site" evidence="16">
    <location>
        <position position="347"/>
    </location>
    <ligand>
        <name>Zn(2+)</name>
        <dbReference type="ChEBI" id="CHEBI:29105"/>
        <note>catalytic</note>
    </ligand>
</feature>
<feature type="binding site" evidence="16">
    <location>
        <position position="351"/>
    </location>
    <ligand>
        <name>Zn(2+)</name>
        <dbReference type="ChEBI" id="CHEBI:29105"/>
        <note>catalytic</note>
    </ligand>
</feature>
<evidence type="ECO:0000313" key="23">
    <source>
        <dbReference type="EMBL" id="CAH2105879.1"/>
    </source>
</evidence>
<dbReference type="Proteomes" id="UP001153954">
    <property type="component" value="Unassembled WGS sequence"/>
</dbReference>
<sequence length="948" mass="109192">MKVAFILLLVGFVYAEPDEDMLDFEMVGYSTNIDDPQYRLLNNVVPTYMYVDLDVYLSESRFNGLVRVNVEVRETLRQIVMHQNVVSITAVSVVNANNQPVNLQFPNSFEIDSYYQVLKINFASNIEPGQYTITISYLGQINENPYDRGFYKGYYFVGNETREYATTQFQPYHARKAFPCFDEPQFKCPFVISITRDTSLSPSFSNMAINSTEVVSPGRTRETFLPTPIVSAYLVAFHVSDFVATENASTSEKPFRIISRQGPTDQHGYATRMGVRITEELDRYFNISYYDMGQGTPMKNDHIALPDFPSGAMENWGMVNYREAYLLFDERHTNALDQIFISTIIAHELAHKWFGNLVTCFWWSNLWLNESFASFLEYFAAHWANQSLELDDRFILNRVQSALSADASETIQPMNWTSVASNPSIDSHFGTSSYAKGASVLRTMEHFVGYETFRNALRYYLNTNAYGVGYPEDMYNAFRRACAEDPTFQTSYPNVDVGDVFNSWVQNPGAPVLDVNVDMNTGRINITQERFQLSGTIPDTIWHIPITWTHSGSPNFTNLRPSFVLSNKTTTIYKPAGHHWVIFNLQHSGYYRVNYDDHNWQMIASQLRRNRDAIHKLNRAQITNDVMFFLRANKTSISRAFDVLSFLRNESDYYVWNGVLSQFDWLRRRLEHLPRAHEEFDAYLLEMLEGAIQQLGYEEEASDSISVIQSRMQIMNYACQLGHQGCINDSLEKWRQFRNNASYLVPKNARRYVYCTGLRHGNDEDYQFLFQQYMNSENTADMVVMLRALACTRSNVSLTHYLTESMRNSRIRVHDKTNAFNYALLGNTENLPIVLNFLYNNFEEMRRTYGGQLRLNVCINALATHLTDFNYIVQFQAWLYNQQVSLGAAFNSGRSVIDSAMNNIRWANNVAPEIFTTIRAYRESLNASATISTSIGVLLVALVAHMFI</sequence>
<dbReference type="GO" id="GO:0042277">
    <property type="term" value="F:peptide binding"/>
    <property type="evidence" value="ECO:0007669"/>
    <property type="project" value="TreeGrafter"/>
</dbReference>
<evidence type="ECO:0000256" key="19">
    <source>
        <dbReference type="SAM" id="SignalP"/>
    </source>
</evidence>
<evidence type="ECO:0000256" key="15">
    <source>
        <dbReference type="PIRSR" id="PIRSR634016-1"/>
    </source>
</evidence>
<evidence type="ECO:0000256" key="13">
    <source>
        <dbReference type="ARBA" id="ARBA00023180"/>
    </source>
</evidence>
<dbReference type="GO" id="GO:0005615">
    <property type="term" value="C:extracellular space"/>
    <property type="evidence" value="ECO:0007669"/>
    <property type="project" value="TreeGrafter"/>
</dbReference>
<dbReference type="SUPFAM" id="SSF63737">
    <property type="entry name" value="Leukotriene A4 hydrolase N-terminal domain"/>
    <property type="match status" value="1"/>
</dbReference>
<evidence type="ECO:0000256" key="5">
    <source>
        <dbReference type="ARBA" id="ARBA00022622"/>
    </source>
</evidence>
<comment type="caution">
    <text evidence="23">The sequence shown here is derived from an EMBL/GenBank/DDBJ whole genome shotgun (WGS) entry which is preliminary data.</text>
</comment>
<protein>
    <recommendedName>
        <fullName evidence="18">Aminopeptidase</fullName>
        <ecNumber evidence="18">3.4.11.-</ecNumber>
    </recommendedName>
</protein>
<dbReference type="Pfam" id="PF17900">
    <property type="entry name" value="Peptidase_M1_N"/>
    <property type="match status" value="1"/>
</dbReference>
<dbReference type="InterPro" id="IPR045357">
    <property type="entry name" value="Aminopeptidase_N-like_N"/>
</dbReference>
<dbReference type="InterPro" id="IPR014782">
    <property type="entry name" value="Peptidase_M1_dom"/>
</dbReference>
<keyword evidence="13" id="KW-0325">Glycoprotein</keyword>
<evidence type="ECO:0000256" key="16">
    <source>
        <dbReference type="PIRSR" id="PIRSR634016-3"/>
    </source>
</evidence>
<evidence type="ECO:0000256" key="10">
    <source>
        <dbReference type="ARBA" id="ARBA00022833"/>
    </source>
</evidence>
<dbReference type="Gene3D" id="2.60.40.1730">
    <property type="entry name" value="tricorn interacting facor f3 domain"/>
    <property type="match status" value="1"/>
</dbReference>
<feature type="active site" description="Proton acceptor" evidence="15">
    <location>
        <position position="348"/>
    </location>
</feature>
<dbReference type="GO" id="GO:0098552">
    <property type="term" value="C:side of membrane"/>
    <property type="evidence" value="ECO:0007669"/>
    <property type="project" value="UniProtKB-KW"/>
</dbReference>
<keyword evidence="5" id="KW-0336">GPI-anchor</keyword>
<dbReference type="InterPro" id="IPR034016">
    <property type="entry name" value="M1_APN-typ"/>
</dbReference>
<dbReference type="GO" id="GO:0006508">
    <property type="term" value="P:proteolysis"/>
    <property type="evidence" value="ECO:0007669"/>
    <property type="project" value="UniProtKB-KW"/>
</dbReference>